<dbReference type="AlphaFoldDB" id="A0A645GIX6"/>
<comment type="caution">
    <text evidence="1">The sequence shown here is derived from an EMBL/GenBank/DDBJ whole genome shotgun (WGS) entry which is preliminary data.</text>
</comment>
<gene>
    <name evidence="1" type="ORF">SDC9_174273</name>
</gene>
<dbReference type="EMBL" id="VSSQ01076516">
    <property type="protein sequence ID" value="MPN26847.1"/>
    <property type="molecule type" value="Genomic_DNA"/>
</dbReference>
<evidence type="ECO:0008006" key="2">
    <source>
        <dbReference type="Google" id="ProtNLM"/>
    </source>
</evidence>
<evidence type="ECO:0000313" key="1">
    <source>
        <dbReference type="EMBL" id="MPN26847.1"/>
    </source>
</evidence>
<accession>A0A645GIX6</accession>
<protein>
    <recommendedName>
        <fullName evidence="2">TonB-dependent receptor SusC</fullName>
    </recommendedName>
</protein>
<reference evidence="1" key="1">
    <citation type="submission" date="2019-08" db="EMBL/GenBank/DDBJ databases">
        <authorList>
            <person name="Kucharzyk K."/>
            <person name="Murdoch R.W."/>
            <person name="Higgins S."/>
            <person name="Loffler F."/>
        </authorList>
    </citation>
    <scope>NUCLEOTIDE SEQUENCE</scope>
</reference>
<organism evidence="1">
    <name type="scientific">bioreactor metagenome</name>
    <dbReference type="NCBI Taxonomy" id="1076179"/>
    <lineage>
        <taxon>unclassified sequences</taxon>
        <taxon>metagenomes</taxon>
        <taxon>ecological metagenomes</taxon>
    </lineage>
</organism>
<sequence length="156" mass="17789">MNESNEERYGVNKDDPYIPYTDTDRIKGARFEGILYKFNEETGTYTKMGPNMAFIQPQQYWQHAGNYLMDWFIYDASFVKLREISFSYNMPSSLLKNLPLKSVTIALVGRDLLTIYKNTPKGIDPQATVSSGNAQGIESGFTLPTAYYGFDLKVSF</sequence>
<proteinExistence type="predicted"/>
<name>A0A645GIX6_9ZZZZ</name>